<feature type="transmembrane region" description="Helical" evidence="5">
    <location>
        <begin position="120"/>
        <end position="142"/>
    </location>
</feature>
<dbReference type="InterPro" id="IPR001414">
    <property type="entry name" value="GPR143"/>
</dbReference>
<evidence type="ECO:0000313" key="7">
    <source>
        <dbReference type="EMBL" id="ESO91590.1"/>
    </source>
</evidence>
<dbReference type="GeneID" id="20239381"/>
<dbReference type="Gene3D" id="1.20.1070.10">
    <property type="entry name" value="Rhodopsin 7-helix transmembrane proteins"/>
    <property type="match status" value="1"/>
</dbReference>
<dbReference type="GO" id="GO:0035643">
    <property type="term" value="F:L-DOPA receptor activity"/>
    <property type="evidence" value="ECO:0007669"/>
    <property type="project" value="TreeGrafter"/>
</dbReference>
<dbReference type="Pfam" id="PF02101">
    <property type="entry name" value="Ocular_alb"/>
    <property type="match status" value="1"/>
</dbReference>
<dbReference type="PANTHER" id="PTHR15177">
    <property type="entry name" value="G-PROTEIN COUPLED RECEPTOR 143"/>
    <property type="match status" value="1"/>
</dbReference>
<feature type="transmembrane region" description="Helical" evidence="5">
    <location>
        <begin position="242"/>
        <end position="262"/>
    </location>
</feature>
<dbReference type="PROSITE" id="PS50262">
    <property type="entry name" value="G_PROTEIN_RECEP_F1_2"/>
    <property type="match status" value="1"/>
</dbReference>
<dbReference type="STRING" id="225164.V4A951"/>
<dbReference type="PANTHER" id="PTHR15177:SF2">
    <property type="entry name" value="G-PROTEIN COUPLED RECEPTOR 143"/>
    <property type="match status" value="1"/>
</dbReference>
<feature type="transmembrane region" description="Helical" evidence="5">
    <location>
        <begin position="154"/>
        <end position="176"/>
    </location>
</feature>
<dbReference type="OrthoDB" id="10069455at2759"/>
<evidence type="ECO:0000256" key="3">
    <source>
        <dbReference type="ARBA" id="ARBA00022989"/>
    </source>
</evidence>
<evidence type="ECO:0000256" key="5">
    <source>
        <dbReference type="SAM" id="Phobius"/>
    </source>
</evidence>
<evidence type="ECO:0000259" key="6">
    <source>
        <dbReference type="PROSITE" id="PS50262"/>
    </source>
</evidence>
<feature type="transmembrane region" description="Helical" evidence="5">
    <location>
        <begin position="188"/>
        <end position="213"/>
    </location>
</feature>
<dbReference type="SUPFAM" id="SSF81321">
    <property type="entry name" value="Family A G protein-coupled receptor-like"/>
    <property type="match status" value="1"/>
</dbReference>
<dbReference type="GO" id="GO:0032438">
    <property type="term" value="P:melanosome organization"/>
    <property type="evidence" value="ECO:0007669"/>
    <property type="project" value="TreeGrafter"/>
</dbReference>
<dbReference type="Proteomes" id="UP000030746">
    <property type="component" value="Unassembled WGS sequence"/>
</dbReference>
<sequence>MANPSYLSTCCCVKDDLEGDCDALEQRVLLESPVDITCLVTSVVSVVGVIYLLLPRPDSDLRNTLSTSQTRILAGRAVREIIHILILCDVLAVLGVITRSVVKLSVSDSINIGFCNFINIWIQFFYLCGYFWNIVYGVELLFSVKSADHSYMKYVVGFLPPVLLIVLQILMVYASSSQWCLEEGLDKLFVYLSMILPVIFVLIITPIIFYTILKSVRKSMIGSLGRFGTMEREVLNAARFKFTSIVIIFIFCWLPNLIFAVLQLFEERNMMYDVFLAVATIQAITNPLQAILNCMVYRGWPGALTMCSNQSEVTSLTPSMSRSDLDGSIEVQINSLSSRLQRSTETDPILNFRNQRQSYTS</sequence>
<evidence type="ECO:0000256" key="1">
    <source>
        <dbReference type="ARBA" id="ARBA00004370"/>
    </source>
</evidence>
<accession>V4A951</accession>
<dbReference type="EMBL" id="KB202237">
    <property type="protein sequence ID" value="ESO91590.1"/>
    <property type="molecule type" value="Genomic_DNA"/>
</dbReference>
<dbReference type="GO" id="GO:0035240">
    <property type="term" value="F:dopamine binding"/>
    <property type="evidence" value="ECO:0007669"/>
    <property type="project" value="InterPro"/>
</dbReference>
<feature type="transmembrane region" description="Helical" evidence="5">
    <location>
        <begin position="34"/>
        <end position="54"/>
    </location>
</feature>
<organism evidence="7 8">
    <name type="scientific">Lottia gigantea</name>
    <name type="common">Giant owl limpet</name>
    <dbReference type="NCBI Taxonomy" id="225164"/>
    <lineage>
        <taxon>Eukaryota</taxon>
        <taxon>Metazoa</taxon>
        <taxon>Spiralia</taxon>
        <taxon>Lophotrochozoa</taxon>
        <taxon>Mollusca</taxon>
        <taxon>Gastropoda</taxon>
        <taxon>Patellogastropoda</taxon>
        <taxon>Lottioidea</taxon>
        <taxon>Lottiidae</taxon>
        <taxon>Lottia</taxon>
    </lineage>
</organism>
<feature type="domain" description="G-protein coupled receptors family 1 profile" evidence="6">
    <location>
        <begin position="188"/>
        <end position="297"/>
    </location>
</feature>
<reference evidence="7 8" key="1">
    <citation type="journal article" date="2013" name="Nature">
        <title>Insights into bilaterian evolution from three spiralian genomes.</title>
        <authorList>
            <person name="Simakov O."/>
            <person name="Marletaz F."/>
            <person name="Cho S.J."/>
            <person name="Edsinger-Gonzales E."/>
            <person name="Havlak P."/>
            <person name="Hellsten U."/>
            <person name="Kuo D.H."/>
            <person name="Larsson T."/>
            <person name="Lv J."/>
            <person name="Arendt D."/>
            <person name="Savage R."/>
            <person name="Osoegawa K."/>
            <person name="de Jong P."/>
            <person name="Grimwood J."/>
            <person name="Chapman J.A."/>
            <person name="Shapiro H."/>
            <person name="Aerts A."/>
            <person name="Otillar R.P."/>
            <person name="Terry A.Y."/>
            <person name="Boore J.L."/>
            <person name="Grigoriev I.V."/>
            <person name="Lindberg D.R."/>
            <person name="Seaver E.C."/>
            <person name="Weisblat D.A."/>
            <person name="Putnam N.H."/>
            <person name="Rokhsar D.S."/>
        </authorList>
    </citation>
    <scope>NUCLEOTIDE SEQUENCE [LARGE SCALE GENOMIC DNA]</scope>
</reference>
<feature type="transmembrane region" description="Helical" evidence="5">
    <location>
        <begin position="274"/>
        <end position="296"/>
    </location>
</feature>
<protein>
    <recommendedName>
        <fullName evidence="6">G-protein coupled receptors family 1 profile domain-containing protein</fullName>
    </recommendedName>
</protein>
<dbReference type="CTD" id="20239381"/>
<dbReference type="RefSeq" id="XP_009057658.1">
    <property type="nucleotide sequence ID" value="XM_009059410.1"/>
</dbReference>
<gene>
    <name evidence="7" type="ORF">LOTGIDRAFT_163315</name>
</gene>
<dbReference type="HOGENOM" id="CLU_053538_1_1_1"/>
<feature type="transmembrane region" description="Helical" evidence="5">
    <location>
        <begin position="81"/>
        <end position="100"/>
    </location>
</feature>
<evidence type="ECO:0000313" key="8">
    <source>
        <dbReference type="Proteomes" id="UP000030746"/>
    </source>
</evidence>
<name>V4A951_LOTGI</name>
<evidence type="ECO:0000256" key="2">
    <source>
        <dbReference type="ARBA" id="ARBA00022692"/>
    </source>
</evidence>
<dbReference type="KEGG" id="lgi:LOTGIDRAFT_163315"/>
<dbReference type="InterPro" id="IPR017452">
    <property type="entry name" value="GPCR_Rhodpsn_7TM"/>
</dbReference>
<dbReference type="OMA" id="VANNSDM"/>
<dbReference type="GO" id="GO:0072544">
    <property type="term" value="F:L-DOPA binding"/>
    <property type="evidence" value="ECO:0007669"/>
    <property type="project" value="InterPro"/>
</dbReference>
<dbReference type="GO" id="GO:0005886">
    <property type="term" value="C:plasma membrane"/>
    <property type="evidence" value="ECO:0007669"/>
    <property type="project" value="TreeGrafter"/>
</dbReference>
<dbReference type="GO" id="GO:0050848">
    <property type="term" value="P:regulation of calcium-mediated signaling"/>
    <property type="evidence" value="ECO:0007669"/>
    <property type="project" value="TreeGrafter"/>
</dbReference>
<keyword evidence="3 5" id="KW-1133">Transmembrane helix</keyword>
<dbReference type="GO" id="GO:0072545">
    <property type="term" value="F:L-tyrosine binding"/>
    <property type="evidence" value="ECO:0007669"/>
    <property type="project" value="InterPro"/>
</dbReference>
<dbReference type="CDD" id="cd00637">
    <property type="entry name" value="7tm_classA_rhodopsin-like"/>
    <property type="match status" value="1"/>
</dbReference>
<keyword evidence="2 5" id="KW-0812">Transmembrane</keyword>
<dbReference type="AlphaFoldDB" id="V4A951"/>
<proteinExistence type="predicted"/>
<comment type="subcellular location">
    <subcellularLocation>
        <location evidence="1">Membrane</location>
    </subcellularLocation>
</comment>
<keyword evidence="8" id="KW-1185">Reference proteome</keyword>
<keyword evidence="4 5" id="KW-0472">Membrane</keyword>
<evidence type="ECO:0000256" key="4">
    <source>
        <dbReference type="ARBA" id="ARBA00023136"/>
    </source>
</evidence>